<dbReference type="SUPFAM" id="SSF55874">
    <property type="entry name" value="ATPase domain of HSP90 chaperone/DNA topoisomerase II/histidine kinase"/>
    <property type="match status" value="1"/>
</dbReference>
<dbReference type="InterPro" id="IPR003594">
    <property type="entry name" value="HATPase_dom"/>
</dbReference>
<dbReference type="InterPro" id="IPR036890">
    <property type="entry name" value="HATPase_C_sf"/>
</dbReference>
<keyword evidence="3" id="KW-0597">Phosphoprotein</keyword>
<dbReference type="SUPFAM" id="SSF55785">
    <property type="entry name" value="PYP-like sensor domain (PAS domain)"/>
    <property type="match status" value="1"/>
</dbReference>
<evidence type="ECO:0000256" key="1">
    <source>
        <dbReference type="ARBA" id="ARBA00000085"/>
    </source>
</evidence>
<evidence type="ECO:0000259" key="6">
    <source>
        <dbReference type="PROSITE" id="PS50109"/>
    </source>
</evidence>
<accession>A0ABW5BG93</accession>
<feature type="domain" description="Histidine kinase" evidence="6">
    <location>
        <begin position="312"/>
        <end position="533"/>
    </location>
</feature>
<comment type="caution">
    <text evidence="7">The sequence shown here is derived from an EMBL/GenBank/DDBJ whole genome shotgun (WGS) entry which is preliminary data.</text>
</comment>
<dbReference type="CDD" id="cd00082">
    <property type="entry name" value="HisKA"/>
    <property type="match status" value="1"/>
</dbReference>
<dbReference type="SMART" id="SM00388">
    <property type="entry name" value="HisKA"/>
    <property type="match status" value="1"/>
</dbReference>
<organism evidence="7 8">
    <name type="scientific">Kiloniella antarctica</name>
    <dbReference type="NCBI Taxonomy" id="1550907"/>
    <lineage>
        <taxon>Bacteria</taxon>
        <taxon>Pseudomonadati</taxon>
        <taxon>Pseudomonadota</taxon>
        <taxon>Alphaproteobacteria</taxon>
        <taxon>Rhodospirillales</taxon>
        <taxon>Kiloniellaceae</taxon>
        <taxon>Kiloniella</taxon>
    </lineage>
</organism>
<dbReference type="SUPFAM" id="SSF47384">
    <property type="entry name" value="Homodimeric domain of signal transducing histidine kinase"/>
    <property type="match status" value="1"/>
</dbReference>
<reference evidence="8" key="1">
    <citation type="journal article" date="2019" name="Int. J. Syst. Evol. Microbiol.">
        <title>The Global Catalogue of Microorganisms (GCM) 10K type strain sequencing project: providing services to taxonomists for standard genome sequencing and annotation.</title>
        <authorList>
            <consortium name="The Broad Institute Genomics Platform"/>
            <consortium name="The Broad Institute Genome Sequencing Center for Infectious Disease"/>
            <person name="Wu L."/>
            <person name="Ma J."/>
        </authorList>
    </citation>
    <scope>NUCLEOTIDE SEQUENCE [LARGE SCALE GENOMIC DNA]</scope>
    <source>
        <strain evidence="8">CGMCC 4.7192</strain>
    </source>
</reference>
<keyword evidence="8" id="KW-1185">Reference proteome</keyword>
<evidence type="ECO:0000313" key="7">
    <source>
        <dbReference type="EMBL" id="MFD2204660.1"/>
    </source>
</evidence>
<dbReference type="PANTHER" id="PTHR43047:SF72">
    <property type="entry name" value="OSMOSENSING HISTIDINE PROTEIN KINASE SLN1"/>
    <property type="match status" value="1"/>
</dbReference>
<proteinExistence type="predicted"/>
<dbReference type="Pfam" id="PF12860">
    <property type="entry name" value="PAS_7"/>
    <property type="match status" value="1"/>
</dbReference>
<evidence type="ECO:0000256" key="3">
    <source>
        <dbReference type="ARBA" id="ARBA00022553"/>
    </source>
</evidence>
<dbReference type="Proteomes" id="UP001597294">
    <property type="component" value="Unassembled WGS sequence"/>
</dbReference>
<gene>
    <name evidence="7" type="ORF">ACFSKO_03515</name>
</gene>
<dbReference type="Gene3D" id="3.30.450.20">
    <property type="entry name" value="PAS domain"/>
    <property type="match status" value="1"/>
</dbReference>
<name>A0ABW5BG93_9PROT</name>
<dbReference type="Pfam" id="PF00512">
    <property type="entry name" value="HisKA"/>
    <property type="match status" value="1"/>
</dbReference>
<sequence>MGKTKQIIVGEDCHSTISPLYLPKQAVAYFSANQKLITCDTDFQKFLDLSNDLVESDTSLARILLSCVEEDLNSKPEDIKCQTLDEWLYFLGLGQPVVFQKNNQKLIQLRTASMINGGLSLIVSDASSCLAGGITAIAGQLQTVVESITQGITLFDRNCNLVLCNDRFLELMDFPRALGKPGTPLAELFRYNAKKGEYGPGNVDEQVRERMALAYKFEVHQIQRKRSDGSVVEVCGNPIQDGFVTTYTDVSAQKMAESALKEANSSLEKRVKLRTVELQAELLNRIETEERLIEAMEKEQLANRAKTEFLANMSHELRTPLNCIIGFSELLKNEAFGPLGQERYRDYSVDIYQAGVHLLDVLNDVLDVSKFESGDVDLRESEIDLYDLMNSSFKMMVNRAQIQGISLTLDLPNDLPYLYGDPRRVKQILLNVLSNAVKFSKAGGEVRVTASLSAEGNMCFDITDQGIGIGPKDLEQVMEPFQQTGDAFTRSHDGTGLGLHIVKSLIELHDGQVRIESELGEGTSVYLQFPNIRVRDKKNLLNKPAKK</sequence>
<dbReference type="EC" id="2.7.13.3" evidence="2"/>
<keyword evidence="4" id="KW-0808">Transferase</keyword>
<keyword evidence="5" id="KW-0418">Kinase</keyword>
<evidence type="ECO:0000256" key="2">
    <source>
        <dbReference type="ARBA" id="ARBA00012438"/>
    </source>
</evidence>
<dbReference type="InterPro" id="IPR035965">
    <property type="entry name" value="PAS-like_dom_sf"/>
</dbReference>
<dbReference type="Pfam" id="PF02518">
    <property type="entry name" value="HATPase_c"/>
    <property type="match status" value="1"/>
</dbReference>
<dbReference type="SMART" id="SM00387">
    <property type="entry name" value="HATPase_c"/>
    <property type="match status" value="1"/>
</dbReference>
<dbReference type="InterPro" id="IPR005467">
    <property type="entry name" value="His_kinase_dom"/>
</dbReference>
<dbReference type="PROSITE" id="PS50109">
    <property type="entry name" value="HIS_KIN"/>
    <property type="match status" value="1"/>
</dbReference>
<protein>
    <recommendedName>
        <fullName evidence="2">histidine kinase</fullName>
        <ecNumber evidence="2">2.7.13.3</ecNumber>
    </recommendedName>
</protein>
<dbReference type="PANTHER" id="PTHR43047">
    <property type="entry name" value="TWO-COMPONENT HISTIDINE PROTEIN KINASE"/>
    <property type="match status" value="1"/>
</dbReference>
<dbReference type="InterPro" id="IPR003661">
    <property type="entry name" value="HisK_dim/P_dom"/>
</dbReference>
<evidence type="ECO:0000256" key="5">
    <source>
        <dbReference type="ARBA" id="ARBA00022777"/>
    </source>
</evidence>
<dbReference type="RefSeq" id="WP_380248462.1">
    <property type="nucleotide sequence ID" value="NZ_JBHUII010000001.1"/>
</dbReference>
<dbReference type="InterPro" id="IPR036097">
    <property type="entry name" value="HisK_dim/P_sf"/>
</dbReference>
<dbReference type="Gene3D" id="1.10.287.130">
    <property type="match status" value="1"/>
</dbReference>
<comment type="catalytic activity">
    <reaction evidence="1">
        <text>ATP + protein L-histidine = ADP + protein N-phospho-L-histidine.</text>
        <dbReference type="EC" id="2.7.13.3"/>
    </reaction>
</comment>
<dbReference type="EMBL" id="JBHUII010000001">
    <property type="protein sequence ID" value="MFD2204660.1"/>
    <property type="molecule type" value="Genomic_DNA"/>
</dbReference>
<evidence type="ECO:0000256" key="4">
    <source>
        <dbReference type="ARBA" id="ARBA00022679"/>
    </source>
</evidence>
<dbReference type="InterPro" id="IPR004358">
    <property type="entry name" value="Sig_transdc_His_kin-like_C"/>
</dbReference>
<evidence type="ECO:0000313" key="8">
    <source>
        <dbReference type="Proteomes" id="UP001597294"/>
    </source>
</evidence>
<dbReference type="Gene3D" id="3.30.565.10">
    <property type="entry name" value="Histidine kinase-like ATPase, C-terminal domain"/>
    <property type="match status" value="1"/>
</dbReference>
<dbReference type="PRINTS" id="PR00344">
    <property type="entry name" value="BCTRLSENSOR"/>
</dbReference>